<keyword evidence="1" id="KW-0472">Membrane</keyword>
<feature type="signal peptide" evidence="2">
    <location>
        <begin position="1"/>
        <end position="28"/>
    </location>
</feature>
<name>A0A060PRA9_9BURK</name>
<keyword evidence="3" id="KW-0614">Plasmid</keyword>
<feature type="transmembrane region" description="Helical" evidence="1">
    <location>
        <begin position="41"/>
        <end position="59"/>
    </location>
</feature>
<reference evidence="3 4" key="2">
    <citation type="journal article" date="2018" name="Int. J. Syst. Evol. Microbiol.">
        <title>Burkholderia insecticola sp. nov., a gut symbiotic bacterium of the bean bug Riptortus pedestris.</title>
        <authorList>
            <person name="Takeshita K."/>
            <person name="Tamaki H."/>
            <person name="Ohbayashi T."/>
            <person name="Meng X.-Y."/>
            <person name="Sone T."/>
            <person name="Mitani Y."/>
            <person name="Peeters C."/>
            <person name="Kikuchi Y."/>
            <person name="Vandamme P."/>
        </authorList>
    </citation>
    <scope>NUCLEOTIDE SEQUENCE [LARGE SCALE GENOMIC DNA]</scope>
    <source>
        <strain evidence="3">RPE64</strain>
        <plasmid evidence="3 4">p2</plasmid>
    </source>
</reference>
<dbReference type="PROSITE" id="PS51257">
    <property type="entry name" value="PROKAR_LIPOPROTEIN"/>
    <property type="match status" value="1"/>
</dbReference>
<keyword evidence="4" id="KW-1185">Reference proteome</keyword>
<organism evidence="3 4">
    <name type="scientific">Caballeronia insecticola</name>
    <dbReference type="NCBI Taxonomy" id="758793"/>
    <lineage>
        <taxon>Bacteria</taxon>
        <taxon>Pseudomonadati</taxon>
        <taxon>Pseudomonadota</taxon>
        <taxon>Betaproteobacteria</taxon>
        <taxon>Burkholderiales</taxon>
        <taxon>Burkholderiaceae</taxon>
        <taxon>Caballeronia</taxon>
    </lineage>
</organism>
<geneLocation type="plasmid" evidence="3 4">
    <name>p2</name>
</geneLocation>
<feature type="chain" id="PRO_5001585694" evidence="2">
    <location>
        <begin position="29"/>
        <end position="100"/>
    </location>
</feature>
<evidence type="ECO:0000256" key="2">
    <source>
        <dbReference type="SAM" id="SignalP"/>
    </source>
</evidence>
<evidence type="ECO:0000256" key="1">
    <source>
        <dbReference type="SAM" id="Phobius"/>
    </source>
</evidence>
<evidence type="ECO:0000313" key="3">
    <source>
        <dbReference type="EMBL" id="BAO94179.1"/>
    </source>
</evidence>
<dbReference type="HOGENOM" id="CLU_2300478_0_0_4"/>
<keyword evidence="2" id="KW-0732">Signal</keyword>
<keyword evidence="1" id="KW-1133">Transmembrane helix</keyword>
<protein>
    <submittedName>
        <fullName evidence="3">Uncharacterized protein</fullName>
    </submittedName>
</protein>
<gene>
    <name evidence="3" type="ORF">BRPE64_ECDS02970</name>
</gene>
<dbReference type="Proteomes" id="UP000013966">
    <property type="component" value="Plasmid p2"/>
</dbReference>
<sequence>MESVHRYPSRTALVLSVAACSCCVFSTAAQSWEVAPQANASAAAAVVVSPVSQTVILGISGSTSAMRKSAWPALVDSLCEAMKLAAENDDRVLIEEIGRH</sequence>
<dbReference type="AlphaFoldDB" id="A0A060PRA9"/>
<reference evidence="3 4" key="1">
    <citation type="journal article" date="2013" name="Genome Announc.">
        <title>Complete Genome Sequence of Burkholderia sp. Strain RPE64, Bacterial Symbiont of the Bean Bug Riptortus pedestris.</title>
        <authorList>
            <person name="Shibata T.F."/>
            <person name="Maeda T."/>
            <person name="Nikoh N."/>
            <person name="Yamaguchi K."/>
            <person name="Oshima K."/>
            <person name="Hattori M."/>
            <person name="Nishiyama T."/>
            <person name="Hasebe M."/>
            <person name="Fukatsu T."/>
            <person name="Kikuchi Y."/>
            <person name="Shigenobu S."/>
        </authorList>
    </citation>
    <scope>NUCLEOTIDE SEQUENCE [LARGE SCALE GENOMIC DNA]</scope>
    <source>
        <plasmid evidence="3 4">p2</plasmid>
    </source>
</reference>
<accession>A0A060PRA9</accession>
<keyword evidence="1" id="KW-0812">Transmembrane</keyword>
<proteinExistence type="predicted"/>
<dbReference type="EMBL" id="AP013062">
    <property type="protein sequence ID" value="BAO94179.1"/>
    <property type="molecule type" value="Genomic_DNA"/>
</dbReference>
<evidence type="ECO:0000313" key="4">
    <source>
        <dbReference type="Proteomes" id="UP000013966"/>
    </source>
</evidence>
<dbReference type="KEGG" id="buo:BRPE64_ECDS02970"/>